<evidence type="ECO:0000313" key="3">
    <source>
        <dbReference type="Proteomes" id="UP001202328"/>
    </source>
</evidence>
<evidence type="ECO:0000259" key="1">
    <source>
        <dbReference type="Pfam" id="PF00085"/>
    </source>
</evidence>
<comment type="caution">
    <text evidence="2">The sequence shown here is derived from an EMBL/GenBank/DDBJ whole genome shotgun (WGS) entry which is preliminary data.</text>
</comment>
<dbReference type="AlphaFoldDB" id="A0AAD4XH35"/>
<dbReference type="InterPro" id="IPR044192">
    <property type="entry name" value="CDSP32"/>
</dbReference>
<proteinExistence type="predicted"/>
<sequence>MAAITTPKSFLFKPHSSTVKVHPYSSKTPFLFLPTVSKPLPATKLQITHNNLGSKAIVTATKKGKSSNERVQQVHSIEEFDETLHTARDKLVVAAIYSKHNHKIYPFMADLSRRCNDAEFVLVMGDESEKTKALCEREKIEKVPQFNFYKSMEKIHEEGIIGRDELMRDILYYGDNHAGVIQLHSRKDAENLIEEHRTDNKLIVLDIGLKHCGPCVKVYPTVLMLSRLMRDTVIFARMDGDENDSCRKFLKDMEVVKAPTFMFVRDGVMCGRYVGSGKVELIREILRYRRVGVASTCSYLAPLLRPTGPVSTKATKLGEHSMIQIWNLSSIRRKQGDY</sequence>
<dbReference type="Proteomes" id="UP001202328">
    <property type="component" value="Unassembled WGS sequence"/>
</dbReference>
<dbReference type="PANTHER" id="PTHR47578">
    <property type="entry name" value="THIOREDOXIN-LIKE PROTEIN CDSP32, CHLOROPLASTIC"/>
    <property type="match status" value="1"/>
</dbReference>
<dbReference type="EMBL" id="JAJJMB010009858">
    <property type="protein sequence ID" value="KAI3912040.1"/>
    <property type="molecule type" value="Genomic_DNA"/>
</dbReference>
<dbReference type="PANTHER" id="PTHR47578:SF1">
    <property type="entry name" value="THIOREDOXIN-LIKE PROTEIN CDSP32, CHLOROPLASTIC"/>
    <property type="match status" value="1"/>
</dbReference>
<dbReference type="InterPro" id="IPR036249">
    <property type="entry name" value="Thioredoxin-like_sf"/>
</dbReference>
<evidence type="ECO:0000313" key="2">
    <source>
        <dbReference type="EMBL" id="KAI3912040.1"/>
    </source>
</evidence>
<dbReference type="SUPFAM" id="SSF52833">
    <property type="entry name" value="Thioredoxin-like"/>
    <property type="match status" value="2"/>
</dbReference>
<reference evidence="2" key="1">
    <citation type="submission" date="2022-04" db="EMBL/GenBank/DDBJ databases">
        <title>A functionally conserved STORR gene fusion in Papaver species that diverged 16.8 million years ago.</title>
        <authorList>
            <person name="Catania T."/>
        </authorList>
    </citation>
    <scope>NUCLEOTIDE SEQUENCE</scope>
    <source>
        <strain evidence="2">S-188037</strain>
    </source>
</reference>
<accession>A0AAD4XH35</accession>
<name>A0AAD4XH35_9MAGN</name>
<dbReference type="Gene3D" id="3.40.30.10">
    <property type="entry name" value="Glutaredoxin"/>
    <property type="match status" value="2"/>
</dbReference>
<keyword evidence="3" id="KW-1185">Reference proteome</keyword>
<gene>
    <name evidence="2" type="ORF">MKW98_007567</name>
</gene>
<dbReference type="InterPro" id="IPR013766">
    <property type="entry name" value="Thioredoxin_domain"/>
</dbReference>
<feature type="domain" description="Thioredoxin" evidence="1">
    <location>
        <begin position="197"/>
        <end position="283"/>
    </location>
</feature>
<protein>
    <recommendedName>
        <fullName evidence="1">Thioredoxin domain-containing protein</fullName>
    </recommendedName>
</protein>
<dbReference type="Pfam" id="PF00085">
    <property type="entry name" value="Thioredoxin"/>
    <property type="match status" value="1"/>
</dbReference>
<dbReference type="GO" id="GO:0016671">
    <property type="term" value="F:oxidoreductase activity, acting on a sulfur group of donors, disulfide as acceptor"/>
    <property type="evidence" value="ECO:0007669"/>
    <property type="project" value="InterPro"/>
</dbReference>
<organism evidence="2 3">
    <name type="scientific">Papaver atlanticum</name>
    <dbReference type="NCBI Taxonomy" id="357466"/>
    <lineage>
        <taxon>Eukaryota</taxon>
        <taxon>Viridiplantae</taxon>
        <taxon>Streptophyta</taxon>
        <taxon>Embryophyta</taxon>
        <taxon>Tracheophyta</taxon>
        <taxon>Spermatophyta</taxon>
        <taxon>Magnoliopsida</taxon>
        <taxon>Ranunculales</taxon>
        <taxon>Papaveraceae</taxon>
        <taxon>Papaveroideae</taxon>
        <taxon>Papaver</taxon>
    </lineage>
</organism>